<dbReference type="CDD" id="cd18787">
    <property type="entry name" value="SF2_C_DEAD"/>
    <property type="match status" value="1"/>
</dbReference>
<dbReference type="Pfam" id="PF00270">
    <property type="entry name" value="DEAD"/>
    <property type="match status" value="1"/>
</dbReference>
<evidence type="ECO:0000259" key="10">
    <source>
        <dbReference type="PROSITE" id="PS51192"/>
    </source>
</evidence>
<dbReference type="InterPro" id="IPR027417">
    <property type="entry name" value="P-loop_NTPase"/>
</dbReference>
<organism evidence="13 14">
    <name type="scientific">Chionoecetes opilio</name>
    <name type="common">Atlantic snow crab</name>
    <name type="synonym">Cancer opilio</name>
    <dbReference type="NCBI Taxonomy" id="41210"/>
    <lineage>
        <taxon>Eukaryota</taxon>
        <taxon>Metazoa</taxon>
        <taxon>Ecdysozoa</taxon>
        <taxon>Arthropoda</taxon>
        <taxon>Crustacea</taxon>
        <taxon>Multicrustacea</taxon>
        <taxon>Malacostraca</taxon>
        <taxon>Eumalacostraca</taxon>
        <taxon>Eucarida</taxon>
        <taxon>Decapoda</taxon>
        <taxon>Pleocyemata</taxon>
        <taxon>Brachyura</taxon>
        <taxon>Eubrachyura</taxon>
        <taxon>Majoidea</taxon>
        <taxon>Majidae</taxon>
        <taxon>Chionoecetes</taxon>
    </lineage>
</organism>
<dbReference type="AlphaFoldDB" id="A0A8J8WFH5"/>
<feature type="short sequence motif" description="Q motif" evidence="9">
    <location>
        <begin position="11"/>
        <end position="39"/>
    </location>
</feature>
<dbReference type="EC" id="3.6.4.13" evidence="1"/>
<gene>
    <name evidence="13" type="primary">Ddx56</name>
    <name evidence="13" type="ORF">GWK47_025765</name>
</gene>
<evidence type="ECO:0000256" key="9">
    <source>
        <dbReference type="PROSITE-ProRule" id="PRU00552"/>
    </source>
</evidence>
<evidence type="ECO:0000313" key="13">
    <source>
        <dbReference type="EMBL" id="KAG0699698.1"/>
    </source>
</evidence>
<evidence type="ECO:0000313" key="14">
    <source>
        <dbReference type="Proteomes" id="UP000770661"/>
    </source>
</evidence>
<comment type="catalytic activity">
    <reaction evidence="8">
        <text>ATP + H2O = ADP + phosphate + H(+)</text>
        <dbReference type="Rhea" id="RHEA:13065"/>
        <dbReference type="ChEBI" id="CHEBI:15377"/>
        <dbReference type="ChEBI" id="CHEBI:15378"/>
        <dbReference type="ChEBI" id="CHEBI:30616"/>
        <dbReference type="ChEBI" id="CHEBI:43474"/>
        <dbReference type="ChEBI" id="CHEBI:456216"/>
        <dbReference type="EC" id="3.6.4.13"/>
    </reaction>
</comment>
<keyword evidence="3" id="KW-0378">Hydrolase</keyword>
<accession>A0A8J8WFH5</accession>
<keyword evidence="6" id="KW-0694">RNA-binding</keyword>
<dbReference type="PROSITE" id="PS51195">
    <property type="entry name" value="Q_MOTIF"/>
    <property type="match status" value="1"/>
</dbReference>
<feature type="domain" description="Helicase C-terminal" evidence="11">
    <location>
        <begin position="258"/>
        <end position="427"/>
    </location>
</feature>
<dbReference type="GO" id="GO:0005829">
    <property type="term" value="C:cytosol"/>
    <property type="evidence" value="ECO:0007669"/>
    <property type="project" value="TreeGrafter"/>
</dbReference>
<reference evidence="13" key="1">
    <citation type="submission" date="2020-07" db="EMBL/GenBank/DDBJ databases">
        <title>The High-quality genome of the commercially important snow crab, Chionoecetes opilio.</title>
        <authorList>
            <person name="Jeong J.-H."/>
            <person name="Ryu S."/>
        </authorList>
    </citation>
    <scope>NUCLEOTIDE SEQUENCE</scope>
    <source>
        <strain evidence="13">MADBK_172401_WGS</strain>
        <tissue evidence="13">Digestive gland</tissue>
    </source>
</reference>
<keyword evidence="5" id="KW-0067">ATP-binding</keyword>
<dbReference type="PROSITE" id="PS51192">
    <property type="entry name" value="HELICASE_ATP_BIND_1"/>
    <property type="match status" value="1"/>
</dbReference>
<dbReference type="InterPro" id="IPR050079">
    <property type="entry name" value="DEAD_box_RNA_helicase"/>
</dbReference>
<feature type="domain" description="Helicase ATP-binding" evidence="10">
    <location>
        <begin position="42"/>
        <end position="228"/>
    </location>
</feature>
<dbReference type="PROSITE" id="PS51194">
    <property type="entry name" value="HELICASE_CTER"/>
    <property type="match status" value="1"/>
</dbReference>
<evidence type="ECO:0000259" key="12">
    <source>
        <dbReference type="PROSITE" id="PS51195"/>
    </source>
</evidence>
<protein>
    <recommendedName>
        <fullName evidence="1">RNA helicase</fullName>
        <ecNumber evidence="1">3.6.4.13</ecNumber>
    </recommendedName>
</protein>
<dbReference type="OrthoDB" id="1191041at2759"/>
<evidence type="ECO:0000256" key="7">
    <source>
        <dbReference type="ARBA" id="ARBA00038041"/>
    </source>
</evidence>
<dbReference type="InterPro" id="IPR001650">
    <property type="entry name" value="Helicase_C-like"/>
</dbReference>
<evidence type="ECO:0000256" key="1">
    <source>
        <dbReference type="ARBA" id="ARBA00012552"/>
    </source>
</evidence>
<dbReference type="PANTHER" id="PTHR47959:SF21">
    <property type="entry name" value="DEAD-BOX HELICASE 56"/>
    <property type="match status" value="1"/>
</dbReference>
<dbReference type="SMART" id="SM00490">
    <property type="entry name" value="HELICc"/>
    <property type="match status" value="1"/>
</dbReference>
<dbReference type="InterPro" id="IPR014001">
    <property type="entry name" value="Helicase_ATP-bd"/>
</dbReference>
<evidence type="ECO:0000259" key="11">
    <source>
        <dbReference type="PROSITE" id="PS51194"/>
    </source>
</evidence>
<comment type="similarity">
    <text evidence="7">Belongs to the DEAD box helicase family. DDX56/DBP9 subfamily.</text>
</comment>
<dbReference type="Pfam" id="PF00271">
    <property type="entry name" value="Helicase_C"/>
    <property type="match status" value="1"/>
</dbReference>
<proteinExistence type="inferred from homology"/>
<evidence type="ECO:0000256" key="3">
    <source>
        <dbReference type="ARBA" id="ARBA00022801"/>
    </source>
</evidence>
<dbReference type="Gene3D" id="3.40.50.300">
    <property type="entry name" value="P-loop containing nucleotide triphosphate hydrolases"/>
    <property type="match status" value="2"/>
</dbReference>
<keyword evidence="14" id="KW-1185">Reference proteome</keyword>
<keyword evidence="2" id="KW-0547">Nucleotide-binding</keyword>
<evidence type="ECO:0000256" key="4">
    <source>
        <dbReference type="ARBA" id="ARBA00022806"/>
    </source>
</evidence>
<dbReference type="PANTHER" id="PTHR47959">
    <property type="entry name" value="ATP-DEPENDENT RNA HELICASE RHLE-RELATED"/>
    <property type="match status" value="1"/>
</dbReference>
<evidence type="ECO:0000256" key="2">
    <source>
        <dbReference type="ARBA" id="ARBA00022741"/>
    </source>
</evidence>
<dbReference type="InterPro" id="IPR011545">
    <property type="entry name" value="DEAD/DEAH_box_helicase_dom"/>
</dbReference>
<dbReference type="GO" id="GO:0003723">
    <property type="term" value="F:RNA binding"/>
    <property type="evidence" value="ECO:0007669"/>
    <property type="project" value="UniProtKB-KW"/>
</dbReference>
<dbReference type="GO" id="GO:0016787">
    <property type="term" value="F:hydrolase activity"/>
    <property type="evidence" value="ECO:0007669"/>
    <property type="project" value="UniProtKB-KW"/>
</dbReference>
<evidence type="ECO:0000256" key="5">
    <source>
        <dbReference type="ARBA" id="ARBA00022840"/>
    </source>
</evidence>
<dbReference type="GO" id="GO:0005524">
    <property type="term" value="F:ATP binding"/>
    <property type="evidence" value="ECO:0007669"/>
    <property type="project" value="UniProtKB-KW"/>
</dbReference>
<dbReference type="InterPro" id="IPR014014">
    <property type="entry name" value="RNA_helicase_DEAD_Q_motif"/>
</dbReference>
<evidence type="ECO:0000256" key="6">
    <source>
        <dbReference type="ARBA" id="ARBA00022884"/>
    </source>
</evidence>
<dbReference type="SUPFAM" id="SSF52540">
    <property type="entry name" value="P-loop containing nucleoside triphosphate hydrolases"/>
    <property type="match status" value="2"/>
</dbReference>
<keyword evidence="4 13" id="KW-0347">Helicase</keyword>
<dbReference type="SMART" id="SM00487">
    <property type="entry name" value="DEXDc"/>
    <property type="match status" value="1"/>
</dbReference>
<name>A0A8J8WFH5_CHIOP</name>
<dbReference type="CDD" id="cd17961">
    <property type="entry name" value="DEADc_DDX56"/>
    <property type="match status" value="1"/>
</dbReference>
<feature type="domain" description="DEAD-box RNA helicase Q" evidence="12">
    <location>
        <begin position="11"/>
        <end position="39"/>
    </location>
</feature>
<comment type="caution">
    <text evidence="13">The sequence shown here is derived from an EMBL/GenBank/DDBJ whole genome shotgun (WGS) entry which is preliminary data.</text>
</comment>
<evidence type="ECO:0000256" key="8">
    <source>
        <dbReference type="ARBA" id="ARBA00047984"/>
    </source>
</evidence>
<sequence length="566" mass="64662">MSVDAEDEKTLQFHEMGLDDRILEAIARLGWKEPTLIQEKAVPYMLEGKDLLARARTGSGKTGAFVIPAIQKILESKRTATEQSVQVLIMAPSKELCKQIKENIGELTVSCRREVRYVDVSGQVSLEAQRPLLIVTMTHYSTDKPDIVVGTPTRVLAHITAENLNVQDSLKLLIIDEADLMFAFDHLSDIEAVLKHLPQIYQSFVTSATMWDDVKKLKKLILNKPVILRLEEPPLPTTAQLTQYVIKIETIEKVVMINVLFHLNMIRGKTIIFVNNVDKGYKLRMYLEQFGISSCVLNSELPVASRCHIVEQFNSSKYDIIIASDEQSLEDPKINKKSKEKKGKRKKDKESGVARGIDFQFVSNIINFDFPRNVDSYIHRVGRTARGNNQGTALSLVAAHEIETFTNVEAKLKTLMPDSDSVFKDFKFDMSQLDGFRYRALDAWKRCTSIAIRETRKKELQQEMLNSSKLKSYFEDNPKDMEVLRHDTPKGGLVPMTHLKHVPEYNVPDNLKRVQKRVKKKKFNKNAPKVKLDRKKQLTKTQAKYLKRKADPLQSMDFSGFKKPKV</sequence>
<dbReference type="EMBL" id="JACEEZ010025564">
    <property type="protein sequence ID" value="KAG0699698.1"/>
    <property type="molecule type" value="Genomic_DNA"/>
</dbReference>
<dbReference type="GO" id="GO:0003724">
    <property type="term" value="F:RNA helicase activity"/>
    <property type="evidence" value="ECO:0007669"/>
    <property type="project" value="UniProtKB-EC"/>
</dbReference>
<dbReference type="Proteomes" id="UP000770661">
    <property type="component" value="Unassembled WGS sequence"/>
</dbReference>